<dbReference type="Proteomes" id="UP000183639">
    <property type="component" value="Unassembled WGS sequence"/>
</dbReference>
<name>A0A1I3EP16_SELRU</name>
<sequence length="198" mass="21255">MRQTLQKRTALWLLAVLMLCLLPATALAANPAKIQKERTEIEALSAKALENLYAKVPSSRAVIRDCYAYATLSNTGMKLGLFGDAHGRGLAVNNKTGEKKYMRMKELGLGLGLGVKEYDLIFVIGTEQAWQSFIAGDIKFASAADASASDGQAGGAVEGASIAAKGIWVYQMTKKGLSLDASIKGTKIYADKKLNTYE</sequence>
<dbReference type="OrthoDB" id="117166at2"/>
<organism evidence="1 2">
    <name type="scientific">Selenomonas ruminantium</name>
    <dbReference type="NCBI Taxonomy" id="971"/>
    <lineage>
        <taxon>Bacteria</taxon>
        <taxon>Bacillati</taxon>
        <taxon>Bacillota</taxon>
        <taxon>Negativicutes</taxon>
        <taxon>Selenomonadales</taxon>
        <taxon>Selenomonadaceae</taxon>
        <taxon>Selenomonas</taxon>
    </lineage>
</organism>
<evidence type="ECO:0000313" key="1">
    <source>
        <dbReference type="EMBL" id="SFI00756.1"/>
    </source>
</evidence>
<reference evidence="1 2" key="1">
    <citation type="submission" date="2016-10" db="EMBL/GenBank/DDBJ databases">
        <authorList>
            <person name="de Groot N.N."/>
        </authorList>
    </citation>
    <scope>NUCLEOTIDE SEQUENCE [LARGE SCALE GENOMIC DNA]</scope>
    <source>
        <strain evidence="1 2">Z108</strain>
    </source>
</reference>
<gene>
    <name evidence="1" type="ORF">SAMN04487861_11115</name>
</gene>
<proteinExistence type="predicted"/>
<evidence type="ECO:0000313" key="2">
    <source>
        <dbReference type="Proteomes" id="UP000183639"/>
    </source>
</evidence>
<accession>A0A1I3EP16</accession>
<dbReference type="InterPro" id="IPR007461">
    <property type="entry name" value="Ysc84_actin-binding"/>
</dbReference>
<protein>
    <submittedName>
        <fullName evidence="1">Lipid-binding SYLF domain-containing protein</fullName>
    </submittedName>
</protein>
<dbReference type="RefSeq" id="WP_075443350.1">
    <property type="nucleotide sequence ID" value="NZ_FOQK01000011.1"/>
</dbReference>
<dbReference type="Pfam" id="PF04366">
    <property type="entry name" value="Ysc84"/>
    <property type="match status" value="1"/>
</dbReference>
<dbReference type="AlphaFoldDB" id="A0A1I3EP16"/>
<dbReference type="EMBL" id="FOQK01000011">
    <property type="protein sequence ID" value="SFI00756.1"/>
    <property type="molecule type" value="Genomic_DNA"/>
</dbReference>